<organism evidence="2 3">
    <name type="scientific">Molorchus minor</name>
    <dbReference type="NCBI Taxonomy" id="1323400"/>
    <lineage>
        <taxon>Eukaryota</taxon>
        <taxon>Metazoa</taxon>
        <taxon>Ecdysozoa</taxon>
        <taxon>Arthropoda</taxon>
        <taxon>Hexapoda</taxon>
        <taxon>Insecta</taxon>
        <taxon>Pterygota</taxon>
        <taxon>Neoptera</taxon>
        <taxon>Endopterygota</taxon>
        <taxon>Coleoptera</taxon>
        <taxon>Polyphaga</taxon>
        <taxon>Cucujiformia</taxon>
        <taxon>Chrysomeloidea</taxon>
        <taxon>Cerambycidae</taxon>
        <taxon>Lamiinae</taxon>
        <taxon>Monochamini</taxon>
        <taxon>Molorchus</taxon>
    </lineage>
</organism>
<dbReference type="PANTHER" id="PTHR11012">
    <property type="entry name" value="PROTEIN KINASE-LIKE DOMAIN-CONTAINING"/>
    <property type="match status" value="1"/>
</dbReference>
<dbReference type="InterPro" id="IPR011009">
    <property type="entry name" value="Kinase-like_dom_sf"/>
</dbReference>
<name>A0ABQ9JIA9_9CUCU</name>
<protein>
    <recommendedName>
        <fullName evidence="1">CHK kinase-like domain-containing protein</fullName>
    </recommendedName>
</protein>
<evidence type="ECO:0000313" key="2">
    <source>
        <dbReference type="EMBL" id="KAJ8977349.1"/>
    </source>
</evidence>
<gene>
    <name evidence="2" type="ORF">NQ317_017764</name>
</gene>
<dbReference type="PANTHER" id="PTHR11012:SF30">
    <property type="entry name" value="PROTEIN KINASE-LIKE DOMAIN-CONTAINING"/>
    <property type="match status" value="1"/>
</dbReference>
<dbReference type="Pfam" id="PF02958">
    <property type="entry name" value="EcKL"/>
    <property type="match status" value="1"/>
</dbReference>
<keyword evidence="3" id="KW-1185">Reference proteome</keyword>
<dbReference type="SUPFAM" id="SSF56112">
    <property type="entry name" value="Protein kinase-like (PK-like)"/>
    <property type="match status" value="1"/>
</dbReference>
<sequence>MTIEKLVFENLRYKNFQTMEKKSTFDKQHVEFVFKQYGKLHAISFAYRELKPNEYLQLANGLKSLYKTFSEIASFRDSIKKVFSVCLENLEKEGNNKIVEKFKRYVENGPYILSDVTNYKGKYSAILHGDCWSNNMMFKYDETGALEDMRMIDFQLSYVGSPVTDLSYCLYSSGSKELFDQLDHFLSVYHRSLIEAVKQLGCYSENIFPLGRTEKGLEGVL</sequence>
<dbReference type="Gene3D" id="3.90.1200.10">
    <property type="match status" value="1"/>
</dbReference>
<dbReference type="Proteomes" id="UP001162164">
    <property type="component" value="Unassembled WGS sequence"/>
</dbReference>
<dbReference type="InterPro" id="IPR015897">
    <property type="entry name" value="CHK_kinase-like"/>
</dbReference>
<accession>A0ABQ9JIA9</accession>
<reference evidence="2" key="1">
    <citation type="journal article" date="2023" name="Insect Mol. Biol.">
        <title>Genome sequencing provides insights into the evolution of gene families encoding plant cell wall-degrading enzymes in longhorned beetles.</title>
        <authorList>
            <person name="Shin N.R."/>
            <person name="Okamura Y."/>
            <person name="Kirsch R."/>
            <person name="Pauchet Y."/>
        </authorList>
    </citation>
    <scope>NUCLEOTIDE SEQUENCE</scope>
    <source>
        <tissue evidence="2">Midgut</tissue>
    </source>
</reference>
<evidence type="ECO:0000259" key="1">
    <source>
        <dbReference type="SMART" id="SM00587"/>
    </source>
</evidence>
<comment type="caution">
    <text evidence="2">The sequence shown here is derived from an EMBL/GenBank/DDBJ whole genome shotgun (WGS) entry which is preliminary data.</text>
</comment>
<dbReference type="SMART" id="SM00587">
    <property type="entry name" value="CHK"/>
    <property type="match status" value="1"/>
</dbReference>
<proteinExistence type="predicted"/>
<feature type="domain" description="CHK kinase-like" evidence="1">
    <location>
        <begin position="6"/>
        <end position="199"/>
    </location>
</feature>
<evidence type="ECO:0000313" key="3">
    <source>
        <dbReference type="Proteomes" id="UP001162164"/>
    </source>
</evidence>
<dbReference type="InterPro" id="IPR004119">
    <property type="entry name" value="EcKL"/>
</dbReference>
<dbReference type="EMBL" id="JAPWTJ010000559">
    <property type="protein sequence ID" value="KAJ8977349.1"/>
    <property type="molecule type" value="Genomic_DNA"/>
</dbReference>